<dbReference type="Proteomes" id="UP001054945">
    <property type="component" value="Unassembled WGS sequence"/>
</dbReference>
<comment type="caution">
    <text evidence="1">The sequence shown here is derived from an EMBL/GenBank/DDBJ whole genome shotgun (WGS) entry which is preliminary data.</text>
</comment>
<proteinExistence type="predicted"/>
<sequence>MTSVSDAEIDTVSCATCCFESKVSWILIKRYPIYLSVDINFKEPLFSIQLPTVDPTSYRFLHNPNDTSIQKKQQHLSMQEGSYLKACVLHPLHPKPSFSSSMPLFLFLSSSHQK</sequence>
<protein>
    <submittedName>
        <fullName evidence="1">Uncharacterized protein</fullName>
    </submittedName>
</protein>
<evidence type="ECO:0000313" key="1">
    <source>
        <dbReference type="EMBL" id="GIX70950.1"/>
    </source>
</evidence>
<name>A0AAV4MGI0_CAEEX</name>
<dbReference type="AlphaFoldDB" id="A0AAV4MGI0"/>
<reference evidence="1 2" key="1">
    <citation type="submission" date="2021-06" db="EMBL/GenBank/DDBJ databases">
        <title>Caerostris extrusa draft genome.</title>
        <authorList>
            <person name="Kono N."/>
            <person name="Arakawa K."/>
        </authorList>
    </citation>
    <scope>NUCLEOTIDE SEQUENCE [LARGE SCALE GENOMIC DNA]</scope>
</reference>
<gene>
    <name evidence="1" type="ORF">CEXT_505791</name>
</gene>
<dbReference type="EMBL" id="BPLR01002176">
    <property type="protein sequence ID" value="GIX70950.1"/>
    <property type="molecule type" value="Genomic_DNA"/>
</dbReference>
<evidence type="ECO:0000313" key="2">
    <source>
        <dbReference type="Proteomes" id="UP001054945"/>
    </source>
</evidence>
<keyword evidence="2" id="KW-1185">Reference proteome</keyword>
<accession>A0AAV4MGI0</accession>
<organism evidence="1 2">
    <name type="scientific">Caerostris extrusa</name>
    <name type="common">Bark spider</name>
    <name type="synonym">Caerostris bankana</name>
    <dbReference type="NCBI Taxonomy" id="172846"/>
    <lineage>
        <taxon>Eukaryota</taxon>
        <taxon>Metazoa</taxon>
        <taxon>Ecdysozoa</taxon>
        <taxon>Arthropoda</taxon>
        <taxon>Chelicerata</taxon>
        <taxon>Arachnida</taxon>
        <taxon>Araneae</taxon>
        <taxon>Araneomorphae</taxon>
        <taxon>Entelegynae</taxon>
        <taxon>Araneoidea</taxon>
        <taxon>Araneidae</taxon>
        <taxon>Caerostris</taxon>
    </lineage>
</organism>